<comment type="caution">
    <text evidence="7">The sequence shown here is derived from an EMBL/GenBank/DDBJ whole genome shotgun (WGS) entry which is preliminary data.</text>
</comment>
<evidence type="ECO:0000256" key="4">
    <source>
        <dbReference type="ARBA" id="ARBA00022753"/>
    </source>
</evidence>
<feature type="region of interest" description="Disordered" evidence="6">
    <location>
        <begin position="225"/>
        <end position="251"/>
    </location>
</feature>
<sequence>MGDEYWGTSSVTKKVNQQKIFDIDGTNTLDRFKNRSDPLIEQILDSSRSTQVVNTTGVKSARFRSSETTTTPAAPIINNPPKSAATKIIPDTQPKITIPASQVSQTTTTPAAPIINNPPKSAATKIIPDTQPKITIPASQVSRPFDQPTEFGQKVEQTFNLTNSNVFHGSLSSLNDLPDSYYHRESGDDKYDHDDTVSLQNLPEYNPDSPKLKLRKKYAARFGRPQAATSSNDFHSNLHWQPNAEDYPDQSIKDRSTQYDKEMEMRCKDLLENKTVKLDDIREYDKKVSLLRKAVSFNTPSVTVPVMIFLENSLSRPLFYELIKQHPSAVRNYINMAKLRLENDYYIAMLKQFGRHEDVAVSKIN</sequence>
<dbReference type="GO" id="GO:0005769">
    <property type="term" value="C:early endosome"/>
    <property type="evidence" value="ECO:0007669"/>
    <property type="project" value="UniProtKB-SubCell"/>
</dbReference>
<comment type="subcellular location">
    <subcellularLocation>
        <location evidence="2">Cytoplasmic vesicle</location>
    </subcellularLocation>
    <subcellularLocation>
        <location evidence="1">Early endosome</location>
    </subcellularLocation>
    <subcellularLocation>
        <location evidence="3">Late endosome</location>
    </subcellularLocation>
</comment>
<dbReference type="GO" id="GO:0006886">
    <property type="term" value="P:intracellular protein transport"/>
    <property type="evidence" value="ECO:0007669"/>
    <property type="project" value="TreeGrafter"/>
</dbReference>
<reference evidence="7" key="1">
    <citation type="submission" date="2021-02" db="EMBL/GenBank/DDBJ databases">
        <authorList>
            <person name="Nowell W R."/>
        </authorList>
    </citation>
    <scope>NUCLEOTIDE SEQUENCE</scope>
</reference>
<keyword evidence="5" id="KW-0968">Cytoplasmic vesicle</keyword>
<evidence type="ECO:0000256" key="6">
    <source>
        <dbReference type="SAM" id="MobiDB-lite"/>
    </source>
</evidence>
<feature type="compositionally biased region" description="Basic and acidic residues" evidence="6">
    <location>
        <begin position="181"/>
        <end position="196"/>
    </location>
</feature>
<dbReference type="GO" id="GO:0007034">
    <property type="term" value="P:vacuolar transport"/>
    <property type="evidence" value="ECO:0007669"/>
    <property type="project" value="TreeGrafter"/>
</dbReference>
<organism evidence="7 8">
    <name type="scientific">Adineta steineri</name>
    <dbReference type="NCBI Taxonomy" id="433720"/>
    <lineage>
        <taxon>Eukaryota</taxon>
        <taxon>Metazoa</taxon>
        <taxon>Spiralia</taxon>
        <taxon>Gnathifera</taxon>
        <taxon>Rotifera</taxon>
        <taxon>Eurotatoria</taxon>
        <taxon>Bdelloidea</taxon>
        <taxon>Adinetida</taxon>
        <taxon>Adinetidae</taxon>
        <taxon>Adineta</taxon>
    </lineage>
</organism>
<proteinExistence type="predicted"/>
<dbReference type="GO" id="GO:0005770">
    <property type="term" value="C:late endosome"/>
    <property type="evidence" value="ECO:0007669"/>
    <property type="project" value="UniProtKB-SubCell"/>
</dbReference>
<keyword evidence="4" id="KW-0967">Endosome</keyword>
<accession>A0A814M761</accession>
<gene>
    <name evidence="7" type="ORF">IZO911_LOCUS21614</name>
</gene>
<protein>
    <submittedName>
        <fullName evidence="7">Uncharacterized protein</fullName>
    </submittedName>
</protein>
<dbReference type="AlphaFoldDB" id="A0A814M761"/>
<dbReference type="Proteomes" id="UP000663860">
    <property type="component" value="Unassembled WGS sequence"/>
</dbReference>
<evidence type="ECO:0000313" key="8">
    <source>
        <dbReference type="Proteomes" id="UP000663860"/>
    </source>
</evidence>
<feature type="compositionally biased region" description="Polar residues" evidence="6">
    <location>
        <begin position="227"/>
        <end position="240"/>
    </location>
</feature>
<name>A0A814M761_9BILA</name>
<dbReference type="InterPro" id="IPR040057">
    <property type="entry name" value="Spe-39"/>
</dbReference>
<dbReference type="PANTHER" id="PTHR13364:SF6">
    <property type="entry name" value="SPERMATOGENESIS-DEFECTIVE PROTEIN 39 HOMOLOG"/>
    <property type="match status" value="1"/>
</dbReference>
<evidence type="ECO:0000256" key="3">
    <source>
        <dbReference type="ARBA" id="ARBA00004603"/>
    </source>
</evidence>
<dbReference type="EMBL" id="CAJNOE010000234">
    <property type="protein sequence ID" value="CAF1074641.1"/>
    <property type="molecule type" value="Genomic_DNA"/>
</dbReference>
<evidence type="ECO:0000313" key="7">
    <source>
        <dbReference type="EMBL" id="CAF1074641.1"/>
    </source>
</evidence>
<evidence type="ECO:0000256" key="1">
    <source>
        <dbReference type="ARBA" id="ARBA00004412"/>
    </source>
</evidence>
<evidence type="ECO:0000256" key="5">
    <source>
        <dbReference type="ARBA" id="ARBA00023329"/>
    </source>
</evidence>
<evidence type="ECO:0000256" key="2">
    <source>
        <dbReference type="ARBA" id="ARBA00004541"/>
    </source>
</evidence>
<dbReference type="PANTHER" id="PTHR13364">
    <property type="entry name" value="DEFECTIVE SPERMATOGENESIS PROTEIN 39"/>
    <property type="match status" value="1"/>
</dbReference>
<feature type="region of interest" description="Disordered" evidence="6">
    <location>
        <begin position="179"/>
        <end position="210"/>
    </location>
</feature>